<comment type="caution">
    <text evidence="1">The sequence shown here is derived from an EMBL/GenBank/DDBJ whole genome shotgun (WGS) entry which is preliminary data.</text>
</comment>
<proteinExistence type="predicted"/>
<reference evidence="1" key="1">
    <citation type="submission" date="2021-06" db="EMBL/GenBank/DDBJ databases">
        <title>Parelaphostrongylus tenuis whole genome reference sequence.</title>
        <authorList>
            <person name="Garwood T.J."/>
            <person name="Larsen P.A."/>
            <person name="Fountain-Jones N.M."/>
            <person name="Garbe J.R."/>
            <person name="Macchietto M.G."/>
            <person name="Kania S.A."/>
            <person name="Gerhold R.W."/>
            <person name="Richards J.E."/>
            <person name="Wolf T.M."/>
        </authorList>
    </citation>
    <scope>NUCLEOTIDE SEQUENCE</scope>
    <source>
        <strain evidence="1">MNPRO001-30</strain>
        <tissue evidence="1">Meninges</tissue>
    </source>
</reference>
<keyword evidence="2" id="KW-1185">Reference proteome</keyword>
<dbReference type="EMBL" id="JAHQIW010006941">
    <property type="protein sequence ID" value="KAJ1371264.1"/>
    <property type="molecule type" value="Genomic_DNA"/>
</dbReference>
<evidence type="ECO:0000313" key="1">
    <source>
        <dbReference type="EMBL" id="KAJ1371264.1"/>
    </source>
</evidence>
<gene>
    <name evidence="1" type="ORF">KIN20_033177</name>
</gene>
<sequence length="57" mass="6255">MAYKIDSLESKTNPNAYYEAEVTASNACSCSETVIDPNDLVADPRTSMPWISQRKAA</sequence>
<name>A0AAD5R9W2_PARTN</name>
<organism evidence="1 2">
    <name type="scientific">Parelaphostrongylus tenuis</name>
    <name type="common">Meningeal worm</name>
    <dbReference type="NCBI Taxonomy" id="148309"/>
    <lineage>
        <taxon>Eukaryota</taxon>
        <taxon>Metazoa</taxon>
        <taxon>Ecdysozoa</taxon>
        <taxon>Nematoda</taxon>
        <taxon>Chromadorea</taxon>
        <taxon>Rhabditida</taxon>
        <taxon>Rhabditina</taxon>
        <taxon>Rhabditomorpha</taxon>
        <taxon>Strongyloidea</taxon>
        <taxon>Metastrongylidae</taxon>
        <taxon>Parelaphostrongylus</taxon>
    </lineage>
</organism>
<dbReference type="AlphaFoldDB" id="A0AAD5R9W2"/>
<evidence type="ECO:0000313" key="2">
    <source>
        <dbReference type="Proteomes" id="UP001196413"/>
    </source>
</evidence>
<accession>A0AAD5R9W2</accession>
<protein>
    <submittedName>
        <fullName evidence="1">Uncharacterized protein</fullName>
    </submittedName>
</protein>
<dbReference type="Proteomes" id="UP001196413">
    <property type="component" value="Unassembled WGS sequence"/>
</dbReference>